<dbReference type="Proteomes" id="UP000331127">
    <property type="component" value="Unassembled WGS sequence"/>
</dbReference>
<organism evidence="1 2">
    <name type="scientific">Acrocarpospora macrocephala</name>
    <dbReference type="NCBI Taxonomy" id="150177"/>
    <lineage>
        <taxon>Bacteria</taxon>
        <taxon>Bacillati</taxon>
        <taxon>Actinomycetota</taxon>
        <taxon>Actinomycetes</taxon>
        <taxon>Streptosporangiales</taxon>
        <taxon>Streptosporangiaceae</taxon>
        <taxon>Acrocarpospora</taxon>
    </lineage>
</organism>
<dbReference type="AlphaFoldDB" id="A0A5M3WHJ7"/>
<proteinExistence type="predicted"/>
<protein>
    <submittedName>
        <fullName evidence="1">Uncharacterized protein</fullName>
    </submittedName>
</protein>
<gene>
    <name evidence="1" type="ORF">Amac_017910</name>
</gene>
<evidence type="ECO:0000313" key="2">
    <source>
        <dbReference type="Proteomes" id="UP000331127"/>
    </source>
</evidence>
<evidence type="ECO:0000313" key="1">
    <source>
        <dbReference type="EMBL" id="GES08196.1"/>
    </source>
</evidence>
<name>A0A5M3WHJ7_9ACTN</name>
<comment type="caution">
    <text evidence="1">The sequence shown here is derived from an EMBL/GenBank/DDBJ whole genome shotgun (WGS) entry which is preliminary data.</text>
</comment>
<accession>A0A5M3WHJ7</accession>
<dbReference type="EMBL" id="BLAE01000009">
    <property type="protein sequence ID" value="GES08196.1"/>
    <property type="molecule type" value="Genomic_DNA"/>
</dbReference>
<reference evidence="1 2" key="1">
    <citation type="submission" date="2019-10" db="EMBL/GenBank/DDBJ databases">
        <title>Whole genome shotgun sequence of Acrocarpospora macrocephala NBRC 16266.</title>
        <authorList>
            <person name="Ichikawa N."/>
            <person name="Kimura A."/>
            <person name="Kitahashi Y."/>
            <person name="Komaki H."/>
            <person name="Oguchi A."/>
        </authorList>
    </citation>
    <scope>NUCLEOTIDE SEQUENCE [LARGE SCALE GENOMIC DNA]</scope>
    <source>
        <strain evidence="1 2">NBRC 16266</strain>
    </source>
</reference>
<sequence length="74" mass="8055">MIQAVSHPDASSRNRPIRAPVVMAARRAPAKAMTATRTSMVFLMLPDITYEPVADAQVHWVCSAEHANSHLSSV</sequence>
<keyword evidence="2" id="KW-1185">Reference proteome</keyword>